<proteinExistence type="predicted"/>
<reference evidence="3" key="1">
    <citation type="submission" date="2020-07" db="EMBL/GenBank/DDBJ databases">
        <title>The High-quality genome of the commercially important snow crab, Chionoecetes opilio.</title>
        <authorList>
            <person name="Jeong J.-H."/>
            <person name="Ryu S."/>
        </authorList>
    </citation>
    <scope>NUCLEOTIDE SEQUENCE</scope>
    <source>
        <strain evidence="3">MADBK_172401_WGS</strain>
        <tissue evidence="3">Digestive gland</tissue>
    </source>
</reference>
<dbReference type="InterPro" id="IPR040314">
    <property type="entry name" value="DOP1"/>
</dbReference>
<name>A0A8J5D1K3_CHIOP</name>
<feature type="region of interest" description="Disordered" evidence="1">
    <location>
        <begin position="151"/>
        <end position="172"/>
    </location>
</feature>
<keyword evidence="4" id="KW-1185">Reference proteome</keyword>
<dbReference type="EMBL" id="JACEEZ010001307">
    <property type="protein sequence ID" value="KAG0729349.1"/>
    <property type="molecule type" value="Genomic_DNA"/>
</dbReference>
<dbReference type="GO" id="GO:0005829">
    <property type="term" value="C:cytosol"/>
    <property type="evidence" value="ECO:0007669"/>
    <property type="project" value="GOC"/>
</dbReference>
<evidence type="ECO:0000313" key="4">
    <source>
        <dbReference type="Proteomes" id="UP000770661"/>
    </source>
</evidence>
<organism evidence="3 4">
    <name type="scientific">Chionoecetes opilio</name>
    <name type="common">Atlantic snow crab</name>
    <name type="synonym">Cancer opilio</name>
    <dbReference type="NCBI Taxonomy" id="41210"/>
    <lineage>
        <taxon>Eukaryota</taxon>
        <taxon>Metazoa</taxon>
        <taxon>Ecdysozoa</taxon>
        <taxon>Arthropoda</taxon>
        <taxon>Crustacea</taxon>
        <taxon>Multicrustacea</taxon>
        <taxon>Malacostraca</taxon>
        <taxon>Eumalacostraca</taxon>
        <taxon>Eucarida</taxon>
        <taxon>Decapoda</taxon>
        <taxon>Pleocyemata</taxon>
        <taxon>Brachyura</taxon>
        <taxon>Eubrachyura</taxon>
        <taxon>Majoidea</taxon>
        <taxon>Majidae</taxon>
        <taxon>Chionoecetes</taxon>
    </lineage>
</organism>
<feature type="chain" id="PRO_5035323537" evidence="2">
    <location>
        <begin position="23"/>
        <end position="172"/>
    </location>
</feature>
<dbReference type="GO" id="GO:0005802">
    <property type="term" value="C:trans-Golgi network"/>
    <property type="evidence" value="ECO:0007669"/>
    <property type="project" value="TreeGrafter"/>
</dbReference>
<dbReference type="AlphaFoldDB" id="A0A8J5D1K3"/>
<accession>A0A8J5D1K3</accession>
<dbReference type="Proteomes" id="UP000770661">
    <property type="component" value="Unassembled WGS sequence"/>
</dbReference>
<evidence type="ECO:0000256" key="1">
    <source>
        <dbReference type="SAM" id="MobiDB-lite"/>
    </source>
</evidence>
<dbReference type="PANTHER" id="PTHR14042:SF24">
    <property type="entry name" value="PROTEIN DOPEY-1 HOMOLOG"/>
    <property type="match status" value="1"/>
</dbReference>
<comment type="caution">
    <text evidence="3">The sequence shown here is derived from an EMBL/GenBank/DDBJ whole genome shotgun (WGS) entry which is preliminary data.</text>
</comment>
<protein>
    <submittedName>
        <fullName evidence="3">Protein dopey-1</fullName>
    </submittedName>
</protein>
<dbReference type="GO" id="GO:0006895">
    <property type="term" value="P:Golgi to endosome transport"/>
    <property type="evidence" value="ECO:0007669"/>
    <property type="project" value="InterPro"/>
</dbReference>
<evidence type="ECO:0000313" key="3">
    <source>
        <dbReference type="EMBL" id="KAG0729349.1"/>
    </source>
</evidence>
<keyword evidence="2" id="KW-0732">Signal</keyword>
<dbReference type="OrthoDB" id="297643at2759"/>
<feature type="signal peptide" evidence="2">
    <location>
        <begin position="1"/>
        <end position="22"/>
    </location>
</feature>
<dbReference type="GO" id="GO:0005768">
    <property type="term" value="C:endosome"/>
    <property type="evidence" value="ECO:0007669"/>
    <property type="project" value="TreeGrafter"/>
</dbReference>
<sequence>MMSLLRLLPLHTLVAIVRQVVKQPPTPIVEGSPQVKCTRVEGLEILPLEVSVLQVFYMYAQQCPGSQLRECWVALQPHCPCNIAGSGLGPTTWLRRNLTVKAEHQEKKEGVNDASVYSVAALSVLAELLAPLLYVLYVFEKDKVVPLTAHQHHGPRGALPVRPHVSNKNIRK</sequence>
<evidence type="ECO:0000256" key="2">
    <source>
        <dbReference type="SAM" id="SignalP"/>
    </source>
</evidence>
<dbReference type="PANTHER" id="PTHR14042">
    <property type="entry name" value="DOPEY-RELATED"/>
    <property type="match status" value="1"/>
</dbReference>
<gene>
    <name evidence="3" type="ORF">GWK47_030527</name>
</gene>